<dbReference type="Pfam" id="PF13551">
    <property type="entry name" value="HTH_29"/>
    <property type="match status" value="1"/>
</dbReference>
<gene>
    <name evidence="1" type="ORF">ENT08_10605</name>
</gene>
<evidence type="ECO:0000313" key="1">
    <source>
        <dbReference type="EMBL" id="HGS06160.1"/>
    </source>
</evidence>
<organism evidence="1">
    <name type="scientific">Desulfobacca acetoxidans</name>
    <dbReference type="NCBI Taxonomy" id="60893"/>
    <lineage>
        <taxon>Bacteria</taxon>
        <taxon>Pseudomonadati</taxon>
        <taxon>Thermodesulfobacteriota</taxon>
        <taxon>Desulfobaccia</taxon>
        <taxon>Desulfobaccales</taxon>
        <taxon>Desulfobaccaceae</taxon>
        <taxon>Desulfobacca</taxon>
    </lineage>
</organism>
<accession>A0A7V4GA27</accession>
<sequence length="60" mass="6892">MSLMEPAEYLKNVSEACCVMGVIRQHFYDIKKAYAEGGMPTLQEKSRRQPNFKTRVAPEI</sequence>
<dbReference type="AlphaFoldDB" id="A0A7V4GA27"/>
<comment type="caution">
    <text evidence="1">The sequence shown here is derived from an EMBL/GenBank/DDBJ whole genome shotgun (WGS) entry which is preliminary data.</text>
</comment>
<proteinExistence type="predicted"/>
<name>A0A7V4GA27_9BACT</name>
<protein>
    <submittedName>
        <fullName evidence="1">Helix-turn-helix domain-containing protein</fullName>
    </submittedName>
</protein>
<reference evidence="1" key="1">
    <citation type="journal article" date="2020" name="mSystems">
        <title>Genome- and Community-Level Interaction Insights into Carbon Utilization and Element Cycling Functions of Hydrothermarchaeota in Hydrothermal Sediment.</title>
        <authorList>
            <person name="Zhou Z."/>
            <person name="Liu Y."/>
            <person name="Xu W."/>
            <person name="Pan J."/>
            <person name="Luo Z.H."/>
            <person name="Li M."/>
        </authorList>
    </citation>
    <scope>NUCLEOTIDE SEQUENCE [LARGE SCALE GENOMIC DNA]</scope>
    <source>
        <strain evidence="1">SpSt-548</strain>
    </source>
</reference>
<dbReference type="EMBL" id="DSXI01000631">
    <property type="protein sequence ID" value="HGS06160.1"/>
    <property type="molecule type" value="Genomic_DNA"/>
</dbReference>